<reference evidence="1 2" key="1">
    <citation type="journal article" date="2022" name="Hortic Res">
        <title>A haplotype resolved chromosomal level avocado genome allows analysis of novel avocado genes.</title>
        <authorList>
            <person name="Nath O."/>
            <person name="Fletcher S.J."/>
            <person name="Hayward A."/>
            <person name="Shaw L.M."/>
            <person name="Masouleh A.K."/>
            <person name="Furtado A."/>
            <person name="Henry R.J."/>
            <person name="Mitter N."/>
        </authorList>
    </citation>
    <scope>NUCLEOTIDE SEQUENCE [LARGE SCALE GENOMIC DNA]</scope>
    <source>
        <strain evidence="2">cv. Hass</strain>
    </source>
</reference>
<protein>
    <submittedName>
        <fullName evidence="1">Uncharacterized protein</fullName>
    </submittedName>
</protein>
<proteinExistence type="predicted"/>
<evidence type="ECO:0000313" key="1">
    <source>
        <dbReference type="EMBL" id="KAJ8618269.1"/>
    </source>
</evidence>
<comment type="caution">
    <text evidence="1">The sequence shown here is derived from an EMBL/GenBank/DDBJ whole genome shotgun (WGS) entry which is preliminary data.</text>
</comment>
<sequence length="104" mass="12199">MAGKWQKFAVDARRRLSITRTVRSEEVESYIRPLANKGHFIVYSIDDRRFMVPLAYLKNPILLELFRMSEEQFGLPCNGPITMSCDAVFMDYVVSLIHRRVQRC</sequence>
<dbReference type="EMBL" id="CM056812">
    <property type="protein sequence ID" value="KAJ8618269.1"/>
    <property type="molecule type" value="Genomic_DNA"/>
</dbReference>
<keyword evidence="2" id="KW-1185">Reference proteome</keyword>
<organism evidence="1 2">
    <name type="scientific">Persea americana</name>
    <name type="common">Avocado</name>
    <dbReference type="NCBI Taxonomy" id="3435"/>
    <lineage>
        <taxon>Eukaryota</taxon>
        <taxon>Viridiplantae</taxon>
        <taxon>Streptophyta</taxon>
        <taxon>Embryophyta</taxon>
        <taxon>Tracheophyta</taxon>
        <taxon>Spermatophyta</taxon>
        <taxon>Magnoliopsida</taxon>
        <taxon>Magnoliidae</taxon>
        <taxon>Laurales</taxon>
        <taxon>Lauraceae</taxon>
        <taxon>Persea</taxon>
    </lineage>
</organism>
<accession>A0ACC2KBD3</accession>
<dbReference type="Proteomes" id="UP001234297">
    <property type="component" value="Chromosome 4"/>
</dbReference>
<gene>
    <name evidence="1" type="ORF">MRB53_014455</name>
</gene>
<evidence type="ECO:0000313" key="2">
    <source>
        <dbReference type="Proteomes" id="UP001234297"/>
    </source>
</evidence>
<name>A0ACC2KBD3_PERAE</name>